<feature type="domain" description="Type I restriction modification DNA specificity" evidence="5">
    <location>
        <begin position="287"/>
        <end position="365"/>
    </location>
</feature>
<keyword evidence="6" id="KW-0540">Nuclease</keyword>
<keyword evidence="4" id="KW-0175">Coiled coil</keyword>
<keyword evidence="3" id="KW-0238">DNA-binding</keyword>
<dbReference type="Pfam" id="PF01420">
    <property type="entry name" value="Methylase_S"/>
    <property type="match status" value="2"/>
</dbReference>
<reference evidence="6 7" key="2">
    <citation type="journal article" date="2022" name="Mar. Drugs">
        <title>Bioassay-Guided Fractionation Leads to the Detection of Cholic Acid Generated by the Rare Thalassomonas sp.</title>
        <authorList>
            <person name="Pheiffer F."/>
            <person name="Schneider Y.K."/>
            <person name="Hansen E.H."/>
            <person name="Andersen J.H."/>
            <person name="Isaksson J."/>
            <person name="Busche T."/>
            <person name="R C."/>
            <person name="Kalinowski J."/>
            <person name="Zyl L.V."/>
            <person name="Trindade M."/>
        </authorList>
    </citation>
    <scope>NUCLEOTIDE SEQUENCE [LARGE SCALE GENOMIC DNA]</scope>
    <source>
        <strain evidence="6 7">XOM25</strain>
    </source>
</reference>
<dbReference type="PANTHER" id="PTHR30408:SF12">
    <property type="entry name" value="TYPE I RESTRICTION ENZYME MJAVIII SPECIFICITY SUBUNIT"/>
    <property type="match status" value="1"/>
</dbReference>
<dbReference type="EMBL" id="CP059733">
    <property type="protein sequence ID" value="WDE07941.1"/>
    <property type="molecule type" value="Genomic_DNA"/>
</dbReference>
<evidence type="ECO:0000256" key="2">
    <source>
        <dbReference type="ARBA" id="ARBA00022747"/>
    </source>
</evidence>
<comment type="similarity">
    <text evidence="1">Belongs to the type-I restriction system S methylase family.</text>
</comment>
<dbReference type="Gene3D" id="1.10.287.1120">
    <property type="entry name" value="Bipartite methylase S protein"/>
    <property type="match status" value="1"/>
</dbReference>
<protein>
    <submittedName>
        <fullName evidence="6">Restriction endonuclease subunit S</fullName>
    </submittedName>
</protein>
<dbReference type="InterPro" id="IPR052021">
    <property type="entry name" value="Type-I_RS_S_subunit"/>
</dbReference>
<dbReference type="GO" id="GO:0009307">
    <property type="term" value="P:DNA restriction-modification system"/>
    <property type="evidence" value="ECO:0007669"/>
    <property type="project" value="UniProtKB-KW"/>
</dbReference>
<proteinExistence type="inferred from homology"/>
<keyword evidence="6" id="KW-0255">Endonuclease</keyword>
<organism evidence="6 7">
    <name type="scientific">Thalassomonas viridans</name>
    <dbReference type="NCBI Taxonomy" id="137584"/>
    <lineage>
        <taxon>Bacteria</taxon>
        <taxon>Pseudomonadati</taxon>
        <taxon>Pseudomonadota</taxon>
        <taxon>Gammaproteobacteria</taxon>
        <taxon>Alteromonadales</taxon>
        <taxon>Colwelliaceae</taxon>
        <taxon>Thalassomonas</taxon>
    </lineage>
</organism>
<gene>
    <name evidence="6" type="ORF">SG34_014245</name>
</gene>
<feature type="coiled-coil region" evidence="4">
    <location>
        <begin position="337"/>
        <end position="368"/>
    </location>
</feature>
<name>A0AAE9Z705_9GAMM</name>
<dbReference type="SUPFAM" id="SSF116734">
    <property type="entry name" value="DNA methylase specificity domain"/>
    <property type="match status" value="2"/>
</dbReference>
<keyword evidence="6" id="KW-0378">Hydrolase</keyword>
<dbReference type="CDD" id="cd17288">
    <property type="entry name" value="RMtype1_S_LlaAI06ORF1089P_TRD1-CR1_like"/>
    <property type="match status" value="1"/>
</dbReference>
<dbReference type="GO" id="GO:0003677">
    <property type="term" value="F:DNA binding"/>
    <property type="evidence" value="ECO:0007669"/>
    <property type="project" value="UniProtKB-KW"/>
</dbReference>
<evidence type="ECO:0000259" key="5">
    <source>
        <dbReference type="Pfam" id="PF01420"/>
    </source>
</evidence>
<evidence type="ECO:0000313" key="7">
    <source>
        <dbReference type="Proteomes" id="UP000032352"/>
    </source>
</evidence>
<evidence type="ECO:0000256" key="3">
    <source>
        <dbReference type="ARBA" id="ARBA00023125"/>
    </source>
</evidence>
<keyword evidence="7" id="KW-1185">Reference proteome</keyword>
<dbReference type="Proteomes" id="UP000032352">
    <property type="component" value="Chromosome"/>
</dbReference>
<dbReference type="REBASE" id="113139">
    <property type="entry name" value="S.TviXOM25ORF11685P"/>
</dbReference>
<dbReference type="InterPro" id="IPR044946">
    <property type="entry name" value="Restrct_endonuc_typeI_TRD_sf"/>
</dbReference>
<dbReference type="Gene3D" id="3.90.220.20">
    <property type="entry name" value="DNA methylase specificity domains"/>
    <property type="match status" value="4"/>
</dbReference>
<dbReference type="InterPro" id="IPR000055">
    <property type="entry name" value="Restrct_endonuc_typeI_TRD"/>
</dbReference>
<evidence type="ECO:0000313" key="6">
    <source>
        <dbReference type="EMBL" id="WDE07941.1"/>
    </source>
</evidence>
<dbReference type="GO" id="GO:0004519">
    <property type="term" value="F:endonuclease activity"/>
    <property type="evidence" value="ECO:0007669"/>
    <property type="project" value="UniProtKB-KW"/>
</dbReference>
<evidence type="ECO:0000256" key="4">
    <source>
        <dbReference type="SAM" id="Coils"/>
    </source>
</evidence>
<dbReference type="PANTHER" id="PTHR30408">
    <property type="entry name" value="TYPE-1 RESTRICTION ENZYME ECOKI SPECIFICITY PROTEIN"/>
    <property type="match status" value="1"/>
</dbReference>
<dbReference type="KEGG" id="tvd:SG34_014245"/>
<accession>A0AAE9Z705</accession>
<feature type="domain" description="Type I restriction modification DNA specificity" evidence="5">
    <location>
        <begin position="19"/>
        <end position="171"/>
    </location>
</feature>
<keyword evidence="2" id="KW-0680">Restriction system</keyword>
<dbReference type="AlphaFoldDB" id="A0AAE9Z705"/>
<sequence length="378" mass="43599">MAPIEEKFPKLRFKKYSESWIEKSIRELLTIGSGKDYKHLGEGDIPVYGSGGHMSNVDRFLFDGKSVTIGRKGTIDSPKFLDGKFWTVDTLFYTHSFNGVIPEHVYSIFLKVNWKKYNEASGVPSLSKSTIESIKICYSNDLNEQQNIADFLSAVDQKISLLKDKNALLEQYKKGVMQKLFTQEIRFKDENGNDFPDWQTKVVGDFMKESRIKGNTGANAKKITVKLWGKGVFEKQEKMIGSENTQYYRRKSGQFIYSKLDFLNCAFGIIPNHLDGFETTVDLPCFDVSQGINKYLILEFIKQKRFYKKYGDMADGSRKAKRIHAKDFLSFPLDLPCEEEQNKIADFLEALDKKLEQIERQIELTQTFKKGLLQQMFV</sequence>
<evidence type="ECO:0000256" key="1">
    <source>
        <dbReference type="ARBA" id="ARBA00010923"/>
    </source>
</evidence>
<reference evidence="6 7" key="1">
    <citation type="journal article" date="2015" name="Genome Announc.">
        <title>Draft Genome Sequences of Marine Isolates of Thalassomonas viridans and Thalassomonas actiniarum.</title>
        <authorList>
            <person name="Olonade I."/>
            <person name="van Zyl L.J."/>
            <person name="Trindade M."/>
        </authorList>
    </citation>
    <scope>NUCLEOTIDE SEQUENCE [LARGE SCALE GENOMIC DNA]</scope>
    <source>
        <strain evidence="6 7">XOM25</strain>
    </source>
</reference>
<dbReference type="RefSeq" id="WP_044838725.1">
    <property type="nucleotide sequence ID" value="NZ_CP059733.1"/>
</dbReference>